<dbReference type="Gene3D" id="2.60.120.260">
    <property type="entry name" value="Galactose-binding domain-like"/>
    <property type="match status" value="1"/>
</dbReference>
<dbReference type="SUPFAM" id="SSF49785">
    <property type="entry name" value="Galactose-binding domain-like"/>
    <property type="match status" value="1"/>
</dbReference>
<dbReference type="Gene3D" id="2.60.40.10">
    <property type="entry name" value="Immunoglobulins"/>
    <property type="match status" value="1"/>
</dbReference>
<proteinExistence type="predicted"/>
<feature type="domain" description="F5/8 type C" evidence="1">
    <location>
        <begin position="317"/>
        <end position="457"/>
    </location>
</feature>
<evidence type="ECO:0000313" key="3">
    <source>
        <dbReference type="Proteomes" id="UP001431776"/>
    </source>
</evidence>
<name>A0AAW6U2S0_9BACT</name>
<organism evidence="2 3">
    <name type="scientific">Anaerobaca lacustris</name>
    <dbReference type="NCBI Taxonomy" id="3044600"/>
    <lineage>
        <taxon>Bacteria</taxon>
        <taxon>Pseudomonadati</taxon>
        <taxon>Planctomycetota</taxon>
        <taxon>Phycisphaerae</taxon>
        <taxon>Sedimentisphaerales</taxon>
        <taxon>Anaerobacaceae</taxon>
        <taxon>Anaerobaca</taxon>
    </lineage>
</organism>
<dbReference type="RefSeq" id="WP_349245622.1">
    <property type="nucleotide sequence ID" value="NZ_JASCXX010000017.1"/>
</dbReference>
<dbReference type="Pfam" id="PF00754">
    <property type="entry name" value="F5_F8_type_C"/>
    <property type="match status" value="1"/>
</dbReference>
<evidence type="ECO:0000259" key="1">
    <source>
        <dbReference type="PROSITE" id="PS50022"/>
    </source>
</evidence>
<gene>
    <name evidence="2" type="ORF">QJ522_14230</name>
</gene>
<dbReference type="EMBL" id="JASCXX010000017">
    <property type="protein sequence ID" value="MDI6450214.1"/>
    <property type="molecule type" value="Genomic_DNA"/>
</dbReference>
<protein>
    <submittedName>
        <fullName evidence="2">Discoidin domain-containing protein</fullName>
    </submittedName>
</protein>
<accession>A0AAW6U2S0</accession>
<sequence length="943" mass="101496">MTGKLIRSTAVVLLLIAAQGVQGVYFELLPTYDTYVSNDPTEGPGSNHEAGSGMHVRDIADRRRVGYLTYDISQAKTQGAFFSNVSFSNYGHDTGTIHVYGVLESQEALVVEGLTWNNAPGVMNSPTPAANSPVALDYADLTDVLLTFPAPARGTRASTETSDALAEFLNSDTNGFVAFLFAPAEGGNAILRTVEMGAEGGTLLQFEVGGQATAASNPDPEDGATDVYRDAELSWTPGGFAGAHDVYLGTDFDDVNDADRADPRGVLVSQGQEASLYDPGRLELGQTYYWRIDEVNATPDATIFKGLVWSFVTEPLAYAIENITVTSNGVSDEGLGPENTIDRSGLNDDDQHSIDAMTMWLATPSGDEPIWIQYEFDRVYQLHELWVWNYNVLFEAVLGYGLRDVTIELSADGVDWTVFGEVEFARATARADYSHNTTVDLGGAAARFVRLTVKSGWGSLGHYGLSEVRFLHVPASARAPQPADGQAEVPPDTTLRWRAGRNADLHQVYLGTDPEALALIDTIAQDRIAPAGLEFGTTYYWRIDEVNEAETVALWQSDLWSFATREWETIDGFESYTDDIDAGEAIFDTWLDGWVNDTGSTVGYLETPFAERTIVYSGAQSMPLAYDNSASPWYSETQRTFDTAGNWTVFGADTLVVHFQGRPSPFVQLASGNILMGAAGADIWNTADEFRFGYRSLAGNGSIVARVESLTNTDPWAKAGVMIRDTLEPGSAFAAVYLTPGNGGRYQARLTTGAAAVSDTDVATAEQIAIAAPYWVKLERMGNAFNGYYSADGQDWTAMSWNPQTIAMNGNVYIGLALTSHSAAVLASAEFSGVATTGNVTGQWAVETVGPAQPEGNSPDTLYVMVEDTAGRAKVVIHPAGEAATLLAGWNAWQIAFGDLADVSLDRVKSMAIGIGDRDNPTSGGSGLIYVDDIRFGKPAVVE</sequence>
<keyword evidence="3" id="KW-1185">Reference proteome</keyword>
<dbReference type="InterPro" id="IPR008979">
    <property type="entry name" value="Galactose-bd-like_sf"/>
</dbReference>
<reference evidence="2" key="1">
    <citation type="submission" date="2023-05" db="EMBL/GenBank/DDBJ databases">
        <title>Anaerotaeda fermentans gen. nov., sp. nov., a novel anaerobic planctomycete of the new family within the order Sedimentisphaerales isolated from Taman Peninsula, Russia.</title>
        <authorList>
            <person name="Khomyakova M.A."/>
            <person name="Merkel A.Y."/>
            <person name="Slobodkin A.I."/>
        </authorList>
    </citation>
    <scope>NUCLEOTIDE SEQUENCE</scope>
    <source>
        <strain evidence="2">M17dextr</strain>
    </source>
</reference>
<dbReference type="InterPro" id="IPR013783">
    <property type="entry name" value="Ig-like_fold"/>
</dbReference>
<comment type="caution">
    <text evidence="2">The sequence shown here is derived from an EMBL/GenBank/DDBJ whole genome shotgun (WGS) entry which is preliminary data.</text>
</comment>
<evidence type="ECO:0000313" key="2">
    <source>
        <dbReference type="EMBL" id="MDI6450214.1"/>
    </source>
</evidence>
<dbReference type="PROSITE" id="PS50022">
    <property type="entry name" value="FA58C_3"/>
    <property type="match status" value="1"/>
</dbReference>
<dbReference type="Gene3D" id="2.60.120.200">
    <property type="match status" value="1"/>
</dbReference>
<dbReference type="InterPro" id="IPR000421">
    <property type="entry name" value="FA58C"/>
</dbReference>
<dbReference type="Proteomes" id="UP001431776">
    <property type="component" value="Unassembled WGS sequence"/>
</dbReference>
<dbReference type="AlphaFoldDB" id="A0AAW6U2S0"/>